<dbReference type="EMBL" id="LEUS01000030">
    <property type="protein sequence ID" value="KLY25870.1"/>
    <property type="molecule type" value="Genomic_DNA"/>
</dbReference>
<evidence type="ECO:0000313" key="1">
    <source>
        <dbReference type="EMBL" id="KLY25870.1"/>
    </source>
</evidence>
<keyword evidence="2" id="KW-1185">Reference proteome</keyword>
<dbReference type="Proteomes" id="UP000036305">
    <property type="component" value="Unassembled WGS sequence"/>
</dbReference>
<evidence type="ECO:0000313" key="2">
    <source>
        <dbReference type="Proteomes" id="UP000036305"/>
    </source>
</evidence>
<organism evidence="1 2">
    <name type="scientific">Klebsiella michiganensis</name>
    <dbReference type="NCBI Taxonomy" id="1134687"/>
    <lineage>
        <taxon>Bacteria</taxon>
        <taxon>Pseudomonadati</taxon>
        <taxon>Pseudomonadota</taxon>
        <taxon>Gammaproteobacteria</taxon>
        <taxon>Enterobacterales</taxon>
        <taxon>Enterobacteriaceae</taxon>
        <taxon>Klebsiella/Raoultella group</taxon>
        <taxon>Klebsiella</taxon>
    </lineage>
</organism>
<sequence length="288" mass="32786">MNKLFKLKNWLTLEETSRRLTSSFQEDFSEADCLQLALDGHIKISALIEKSKFGILCKEGDTNNILSDFVGFMKNNSGFPNDILKTAEDNIPLEMKICRFGNVFRIPTGVYDLPMIGAERLDVLHICSQFQGREPAAFICLEGPFLNNNDGFINVVEPFNEESVEWKVDFGVKSGLFNMVTNEFIDENNYHKAFYPADGLRDVEFVFRRENIEAFEDRQVDVSENNSVSLNGCLDVIGAMLDSLKNTSSKSRRWTQDALKTEMVERSNSLSPRSIDNYFSLANKTYKS</sequence>
<comment type="caution">
    <text evidence="1">The sequence shown here is derived from an EMBL/GenBank/DDBJ whole genome shotgun (WGS) entry which is preliminary data.</text>
</comment>
<name>A0ABR5G6Z3_9ENTR</name>
<protein>
    <submittedName>
        <fullName evidence="1">Uncharacterized protein</fullName>
    </submittedName>
</protein>
<accession>A0ABR5G6Z3</accession>
<gene>
    <name evidence="1" type="ORF">SK91_05782</name>
</gene>
<proteinExistence type="predicted"/>
<dbReference type="RefSeq" id="WP_032750889.1">
    <property type="nucleotide sequence ID" value="NZ_JAKWGX010000069.1"/>
</dbReference>
<reference evidence="1 2" key="1">
    <citation type="submission" date="2015-06" db="EMBL/GenBank/DDBJ databases">
        <title>The Genome Sequence of None.</title>
        <authorList>
            <consortium name="The Broad Institute Genomics Platform"/>
            <consortium name="The Broad Institute Genome Sequencing Center for Infectious Disease"/>
            <person name="Earl A.M."/>
            <person name="Onderdonk A.B."/>
            <person name="Kirby J."/>
            <person name="Ferraro M.J."/>
            <person name="Huang S."/>
            <person name="Spencer M."/>
            <person name="Fodor A."/>
            <person name="Hooper D."/>
            <person name="Dekker J."/>
            <person name="O'Brien T."/>
            <person name="Quan V."/>
            <person name="Gombosev A."/>
            <person name="Delaney M."/>
            <person name="DuBois A."/>
            <person name="Ernst C."/>
            <person name="Kim D.S."/>
            <person name="Rossman W."/>
            <person name="Gohs F."/>
            <person name="Petruso H."/>
            <person name="Nozar T."/>
            <person name="Mougeot F."/>
            <person name="Manson-McGuire A."/>
            <person name="Young S."/>
            <person name="Abouelleil A."/>
            <person name="Cao P."/>
            <person name="Chapman S.B."/>
            <person name="Griggs A."/>
            <person name="Priest M."/>
            <person name="Shea T."/>
            <person name="Wortman I."/>
            <person name="Wortman J.R."/>
            <person name="Nusbaum C."/>
            <person name="Birren B."/>
        </authorList>
    </citation>
    <scope>NUCLEOTIDE SEQUENCE [LARGE SCALE GENOMIC DNA]</scope>
    <source>
        <strain evidence="1 2">MGH87</strain>
    </source>
</reference>